<keyword evidence="9" id="KW-1185">Reference proteome</keyword>
<dbReference type="GO" id="GO:0005886">
    <property type="term" value="C:plasma membrane"/>
    <property type="evidence" value="ECO:0007669"/>
    <property type="project" value="UniProtKB-SubCell"/>
</dbReference>
<keyword evidence="2" id="KW-1003">Cell membrane</keyword>
<name>A6TMD8_ALKMQ</name>
<reference evidence="9" key="1">
    <citation type="journal article" date="2016" name="Genome Announc.">
        <title>Complete genome sequence of Alkaliphilus metalliredigens strain QYMF, an alkaliphilic and metal-reducing bacterium isolated from borax-contaminated leachate ponds.</title>
        <authorList>
            <person name="Hwang C."/>
            <person name="Copeland A."/>
            <person name="Lucas S."/>
            <person name="Lapidus A."/>
            <person name="Barry K."/>
            <person name="Detter J.C."/>
            <person name="Glavina Del Rio T."/>
            <person name="Hammon N."/>
            <person name="Israni S."/>
            <person name="Dalin E."/>
            <person name="Tice H."/>
            <person name="Pitluck S."/>
            <person name="Chertkov O."/>
            <person name="Brettin T."/>
            <person name="Bruce D."/>
            <person name="Han C."/>
            <person name="Schmutz J."/>
            <person name="Larimer F."/>
            <person name="Land M.L."/>
            <person name="Hauser L."/>
            <person name="Kyrpides N."/>
            <person name="Mikhailova N."/>
            <person name="Ye Q."/>
            <person name="Zhou J."/>
            <person name="Richardson P."/>
            <person name="Fields M.W."/>
        </authorList>
    </citation>
    <scope>NUCLEOTIDE SEQUENCE [LARGE SCALE GENOMIC DNA]</scope>
    <source>
        <strain evidence="9">QYMF</strain>
    </source>
</reference>
<dbReference type="AlphaFoldDB" id="A6TMD8"/>
<sequence>MIYVFYTLIVVFAILAVQTSQVRRAVIYVGIFALAISFCYLFYSAPDVAIAQAVITSTLGTILYLIALQKKNMVLIYYTHGDDEMSNDDNQSKEGAGILKEIKGYCLLHGLDSQVIYTDQPVASIEKQHNYDLIIRQKGAEIYIYGLGQHDLLHKCRVLMEGDKERNITIYRLAEGDVE</sequence>
<dbReference type="HOGENOM" id="CLU_125928_0_0_9"/>
<dbReference type="eggNOG" id="COG1563">
    <property type="taxonomic scope" value="Bacteria"/>
</dbReference>
<evidence type="ECO:0000256" key="2">
    <source>
        <dbReference type="ARBA" id="ARBA00022475"/>
    </source>
</evidence>
<evidence type="ECO:0000256" key="4">
    <source>
        <dbReference type="ARBA" id="ARBA00022989"/>
    </source>
</evidence>
<evidence type="ECO:0000256" key="3">
    <source>
        <dbReference type="ARBA" id="ARBA00022692"/>
    </source>
</evidence>
<evidence type="ECO:0000259" key="7">
    <source>
        <dbReference type="Pfam" id="PF13244"/>
    </source>
</evidence>
<dbReference type="Gene3D" id="1.20.120.1200">
    <property type="entry name" value="NADH-ubiquinone/plastoquinone oxidoreductase chain 6, subunit NuoJ"/>
    <property type="match status" value="1"/>
</dbReference>
<keyword evidence="3 6" id="KW-0812">Transmembrane</keyword>
<accession>A6TMD8</accession>
<dbReference type="InterPro" id="IPR025383">
    <property type="entry name" value="MrpA_C/MbhD"/>
</dbReference>
<dbReference type="EMBL" id="CP000724">
    <property type="protein sequence ID" value="ABR47356.1"/>
    <property type="molecule type" value="Genomic_DNA"/>
</dbReference>
<comment type="subcellular location">
    <subcellularLocation>
        <location evidence="1">Cell membrane</location>
        <topology evidence="1">Multi-pass membrane protein</topology>
    </subcellularLocation>
</comment>
<dbReference type="STRING" id="293826.Amet_1145"/>
<dbReference type="OrthoDB" id="37139at2"/>
<organism evidence="8 9">
    <name type="scientific">Alkaliphilus metalliredigens (strain QYMF)</name>
    <dbReference type="NCBI Taxonomy" id="293826"/>
    <lineage>
        <taxon>Bacteria</taxon>
        <taxon>Bacillati</taxon>
        <taxon>Bacillota</taxon>
        <taxon>Clostridia</taxon>
        <taxon>Peptostreptococcales</taxon>
        <taxon>Natronincolaceae</taxon>
        <taxon>Alkaliphilus</taxon>
    </lineage>
</organism>
<feature type="domain" description="MrpA C-terminal/MbhD" evidence="7">
    <location>
        <begin position="8"/>
        <end position="70"/>
    </location>
</feature>
<proteinExistence type="predicted"/>
<evidence type="ECO:0000313" key="9">
    <source>
        <dbReference type="Proteomes" id="UP000001572"/>
    </source>
</evidence>
<dbReference type="RefSeq" id="WP_012062397.1">
    <property type="nucleotide sequence ID" value="NC_009633.1"/>
</dbReference>
<keyword evidence="4 6" id="KW-1133">Transmembrane helix</keyword>
<dbReference type="InterPro" id="IPR042106">
    <property type="entry name" value="Nuo/plastoQ_OxRdtase_6_NuoJ"/>
</dbReference>
<evidence type="ECO:0000256" key="1">
    <source>
        <dbReference type="ARBA" id="ARBA00004651"/>
    </source>
</evidence>
<evidence type="ECO:0000313" key="8">
    <source>
        <dbReference type="EMBL" id="ABR47356.1"/>
    </source>
</evidence>
<feature type="transmembrane region" description="Helical" evidence="6">
    <location>
        <begin position="49"/>
        <end position="68"/>
    </location>
</feature>
<protein>
    <recommendedName>
        <fullName evidence="7">MrpA C-terminal/MbhD domain-containing protein</fullName>
    </recommendedName>
</protein>
<feature type="transmembrane region" description="Helical" evidence="6">
    <location>
        <begin position="25"/>
        <end position="43"/>
    </location>
</feature>
<gene>
    <name evidence="8" type="ordered locus">Amet_1145</name>
</gene>
<evidence type="ECO:0000256" key="6">
    <source>
        <dbReference type="SAM" id="Phobius"/>
    </source>
</evidence>
<keyword evidence="5 6" id="KW-0472">Membrane</keyword>
<dbReference type="KEGG" id="amt:Amet_1145"/>
<dbReference type="Proteomes" id="UP000001572">
    <property type="component" value="Chromosome"/>
</dbReference>
<dbReference type="Pfam" id="PF13244">
    <property type="entry name" value="MbhD"/>
    <property type="match status" value="1"/>
</dbReference>
<evidence type="ECO:0000256" key="5">
    <source>
        <dbReference type="ARBA" id="ARBA00023136"/>
    </source>
</evidence>